<name>A0A0N4YI76_NIPBR</name>
<accession>A0A0N4YI76</accession>
<sequence length="154" mass="16349">MSYNAADLVAGVALDFIETGADEEEKDVGNDRGDSAVVGELESGVIVDDSVEWIVLIGLSWLLDFETEVGCKKLVTVLVTAWGCAMVGLREPILEVEVTAMEVSCFSDVPVVAGEVIVSVLVFLSSVLSPPLPNDEAIIMELWLLPCGGDAVCF</sequence>
<evidence type="ECO:0000313" key="2">
    <source>
        <dbReference type="Proteomes" id="UP000271162"/>
    </source>
</evidence>
<reference evidence="3" key="1">
    <citation type="submission" date="2017-02" db="UniProtKB">
        <authorList>
            <consortium name="WormBaseParasite"/>
        </authorList>
    </citation>
    <scope>IDENTIFICATION</scope>
</reference>
<dbReference type="AlphaFoldDB" id="A0A0N4YI76"/>
<dbReference type="WBParaSite" id="NBR_0001660201-mRNA-1">
    <property type="protein sequence ID" value="NBR_0001660201-mRNA-1"/>
    <property type="gene ID" value="NBR_0001660201"/>
</dbReference>
<organism evidence="3">
    <name type="scientific">Nippostrongylus brasiliensis</name>
    <name type="common">Rat hookworm</name>
    <dbReference type="NCBI Taxonomy" id="27835"/>
    <lineage>
        <taxon>Eukaryota</taxon>
        <taxon>Metazoa</taxon>
        <taxon>Ecdysozoa</taxon>
        <taxon>Nematoda</taxon>
        <taxon>Chromadorea</taxon>
        <taxon>Rhabditida</taxon>
        <taxon>Rhabditina</taxon>
        <taxon>Rhabditomorpha</taxon>
        <taxon>Strongyloidea</taxon>
        <taxon>Heligmosomidae</taxon>
        <taxon>Nippostrongylus</taxon>
    </lineage>
</organism>
<evidence type="ECO:0000313" key="3">
    <source>
        <dbReference type="WBParaSite" id="NBR_0001660201-mRNA-1"/>
    </source>
</evidence>
<dbReference type="EMBL" id="UYSL01022285">
    <property type="protein sequence ID" value="VDL80198.1"/>
    <property type="molecule type" value="Genomic_DNA"/>
</dbReference>
<proteinExistence type="predicted"/>
<gene>
    <name evidence="1" type="ORF">NBR_LOCUS16603</name>
</gene>
<dbReference type="Proteomes" id="UP000271162">
    <property type="component" value="Unassembled WGS sequence"/>
</dbReference>
<keyword evidence="2" id="KW-1185">Reference proteome</keyword>
<protein>
    <submittedName>
        <fullName evidence="1 3">Uncharacterized protein</fullName>
    </submittedName>
</protein>
<reference evidence="1 2" key="2">
    <citation type="submission" date="2018-11" db="EMBL/GenBank/DDBJ databases">
        <authorList>
            <consortium name="Pathogen Informatics"/>
        </authorList>
    </citation>
    <scope>NUCLEOTIDE SEQUENCE [LARGE SCALE GENOMIC DNA]</scope>
</reference>
<evidence type="ECO:0000313" key="1">
    <source>
        <dbReference type="EMBL" id="VDL80198.1"/>
    </source>
</evidence>